<evidence type="ECO:0000313" key="2">
    <source>
        <dbReference type="EMBL" id="OMJ69197.1"/>
    </source>
</evidence>
<dbReference type="Proteomes" id="UP000187209">
    <property type="component" value="Unassembled WGS sequence"/>
</dbReference>
<feature type="region of interest" description="Disordered" evidence="1">
    <location>
        <begin position="63"/>
        <end position="96"/>
    </location>
</feature>
<name>A0A1R2AXG8_9CILI</name>
<comment type="caution">
    <text evidence="2">The sequence shown here is derived from an EMBL/GenBank/DDBJ whole genome shotgun (WGS) entry which is preliminary data.</text>
</comment>
<evidence type="ECO:0000313" key="3">
    <source>
        <dbReference type="Proteomes" id="UP000187209"/>
    </source>
</evidence>
<proteinExistence type="predicted"/>
<feature type="compositionally biased region" description="Low complexity" evidence="1">
    <location>
        <begin position="64"/>
        <end position="87"/>
    </location>
</feature>
<protein>
    <submittedName>
        <fullName evidence="2">Uncharacterized protein</fullName>
    </submittedName>
</protein>
<dbReference type="AlphaFoldDB" id="A0A1R2AXG8"/>
<dbReference type="EMBL" id="MPUH01001228">
    <property type="protein sequence ID" value="OMJ69197.1"/>
    <property type="molecule type" value="Genomic_DNA"/>
</dbReference>
<keyword evidence="3" id="KW-1185">Reference proteome</keyword>
<accession>A0A1R2AXG8</accession>
<gene>
    <name evidence="2" type="ORF">SteCoe_33136</name>
</gene>
<organism evidence="2 3">
    <name type="scientific">Stentor coeruleus</name>
    <dbReference type="NCBI Taxonomy" id="5963"/>
    <lineage>
        <taxon>Eukaryota</taxon>
        <taxon>Sar</taxon>
        <taxon>Alveolata</taxon>
        <taxon>Ciliophora</taxon>
        <taxon>Postciliodesmatophora</taxon>
        <taxon>Heterotrichea</taxon>
        <taxon>Heterotrichida</taxon>
        <taxon>Stentoridae</taxon>
        <taxon>Stentor</taxon>
    </lineage>
</organism>
<sequence length="159" mass="18099">MNEEHLIKFLSEESDKIGSDATESSYNFDIGLCGWKDVKEDSVRKNTTLEAPKFRIRVVETRGSLTRSASSTVSSSNDSRSSSPNSDIGHYTIRNKGMKNLNKRRLTSSACKNEETPVVFEDIKPTLNIIRIHKMSNPQRLRKPIKVFRLPRVEQGEEE</sequence>
<reference evidence="2 3" key="1">
    <citation type="submission" date="2016-11" db="EMBL/GenBank/DDBJ databases">
        <title>The macronuclear genome of Stentor coeruleus: a giant cell with tiny introns.</title>
        <authorList>
            <person name="Slabodnick M."/>
            <person name="Ruby J.G."/>
            <person name="Reiff S.B."/>
            <person name="Swart E.C."/>
            <person name="Gosai S."/>
            <person name="Prabakaran S."/>
            <person name="Witkowska E."/>
            <person name="Larue G.E."/>
            <person name="Fisher S."/>
            <person name="Freeman R.M."/>
            <person name="Gunawardena J."/>
            <person name="Chu W."/>
            <person name="Stover N.A."/>
            <person name="Gregory B.D."/>
            <person name="Nowacki M."/>
            <person name="Derisi J."/>
            <person name="Roy S.W."/>
            <person name="Marshall W.F."/>
            <person name="Sood P."/>
        </authorList>
    </citation>
    <scope>NUCLEOTIDE SEQUENCE [LARGE SCALE GENOMIC DNA]</scope>
    <source>
        <strain evidence="2">WM001</strain>
    </source>
</reference>
<evidence type="ECO:0000256" key="1">
    <source>
        <dbReference type="SAM" id="MobiDB-lite"/>
    </source>
</evidence>